<dbReference type="FunFam" id="2.20.60.10:FF:000001">
    <property type="entry name" value="Pleiotrophin"/>
    <property type="match status" value="1"/>
</dbReference>
<dbReference type="PROSITE" id="PS00619">
    <property type="entry name" value="PTN_MK_1"/>
    <property type="match status" value="1"/>
</dbReference>
<dbReference type="GO" id="GO:0008083">
    <property type="term" value="F:growth factor activity"/>
    <property type="evidence" value="ECO:0007669"/>
    <property type="project" value="UniProtKB-UniRule"/>
</dbReference>
<keyword evidence="6 9" id="KW-1015">Disulfide bond</keyword>
<dbReference type="InterPro" id="IPR020089">
    <property type="entry name" value="PTN/MK_N_dom"/>
</dbReference>
<comment type="subcellular location">
    <subcellularLocation>
        <location evidence="1 9">Secreted</location>
    </subcellularLocation>
</comment>
<feature type="region of interest" description="Disordered" evidence="10">
    <location>
        <begin position="41"/>
        <end position="181"/>
    </location>
</feature>
<dbReference type="SMART" id="SM00193">
    <property type="entry name" value="PTN"/>
    <property type="match status" value="1"/>
</dbReference>
<feature type="domain" description="Pleiotrophin/Midkine N-terminal" evidence="12">
    <location>
        <begin position="199"/>
        <end position="256"/>
    </location>
</feature>
<accession>A0A8C2SCY5</accession>
<evidence type="ECO:0000256" key="2">
    <source>
        <dbReference type="ARBA" id="ARBA00005403"/>
    </source>
</evidence>
<dbReference type="InterPro" id="IPR000762">
    <property type="entry name" value="Midkine_heparin-bd_GF"/>
</dbReference>
<dbReference type="AlphaFoldDB" id="A0A8C2SCY5"/>
<dbReference type="PANTHER" id="PTHR13850:SF1">
    <property type="entry name" value="PLEIOTROPHIN"/>
    <property type="match status" value="1"/>
</dbReference>
<dbReference type="InterPro" id="IPR020092">
    <property type="entry name" value="PTN_MK_heparin-bd_GF_CS"/>
</dbReference>
<dbReference type="Pfam" id="PF05196">
    <property type="entry name" value="PTN_MK_N"/>
    <property type="match status" value="1"/>
</dbReference>
<dbReference type="GO" id="GO:0051781">
    <property type="term" value="P:positive regulation of cell division"/>
    <property type="evidence" value="ECO:0007669"/>
    <property type="project" value="UniProtKB-UniRule"/>
</dbReference>
<dbReference type="GO" id="GO:0050767">
    <property type="term" value="P:regulation of neurogenesis"/>
    <property type="evidence" value="ECO:0007669"/>
    <property type="project" value="UniProtKB-ARBA"/>
</dbReference>
<dbReference type="InterPro" id="IPR020090">
    <property type="entry name" value="PTN/MK_C_dom"/>
</dbReference>
<keyword evidence="7 9" id="KW-0497">Mitogen</keyword>
<dbReference type="InterPro" id="IPR020091">
    <property type="entry name" value="PTN/MK_diS_sf"/>
</dbReference>
<dbReference type="Pfam" id="PF01091">
    <property type="entry name" value="PTN_MK_C"/>
    <property type="match status" value="1"/>
</dbReference>
<dbReference type="InterPro" id="IPR038130">
    <property type="entry name" value="PTN/MK_C_dom_sf"/>
</dbReference>
<sequence>PKLPSNCPFQVCYLVNWDSHPPAEKVLRKVWQRDIASVPVENETSLSFPPPLSSNSSAGAGGGGRDGPGENLAFKKQLPNQLARERRAPPSPAASSPCPLLASLPFSISLPSPPRQGVRQSEAGSGSPPSSPKIPPRPQSRGKAEVEREEREQGVTGRAGAESSGRREHQRLGYLDSGQKNLSRINKGSLSAHRSFATPKKKVKKSDCGEWQWSVCVPTSGDCGLGTREGTRTGAECKQTMKTQRCKIPCNWKKQFGAECKYQFQAWGECDLNTALKTRTGSLKRALHNADCQKTVTISKPCGKLTKSKPQAESKKKKKEGKKQEKMLD</sequence>
<feature type="compositionally biased region" description="Basic and acidic residues" evidence="10">
    <location>
        <begin position="142"/>
        <end position="153"/>
    </location>
</feature>
<dbReference type="Ensembl" id="ENSCHIT00010057398.1">
    <property type="protein sequence ID" value="ENSCHIP00010041192.1"/>
    <property type="gene ID" value="ENSCHIG00010030198.1"/>
</dbReference>
<feature type="compositionally biased region" description="Pro residues" evidence="10">
    <location>
        <begin position="129"/>
        <end position="138"/>
    </location>
</feature>
<evidence type="ECO:0000256" key="6">
    <source>
        <dbReference type="ARBA" id="ARBA00023157"/>
    </source>
</evidence>
<dbReference type="Gene3D" id="2.30.90.10">
    <property type="entry name" value="Heparin-binding Growth Factor, Midkine, Chain A- C-terminal Domain"/>
    <property type="match status" value="1"/>
</dbReference>
<name>A0A8C2SCY5_CAPHI</name>
<evidence type="ECO:0000256" key="8">
    <source>
        <dbReference type="ARBA" id="ARBA00039410"/>
    </source>
</evidence>
<reference evidence="13" key="2">
    <citation type="submission" date="2025-08" db="UniProtKB">
        <authorList>
            <consortium name="Ensembl"/>
        </authorList>
    </citation>
    <scope>IDENTIFICATION</scope>
</reference>
<evidence type="ECO:0000256" key="7">
    <source>
        <dbReference type="ARBA" id="ARBA00023246"/>
    </source>
</evidence>
<dbReference type="FunFam" id="2.30.90.10:FF:000001">
    <property type="entry name" value="Pleiotrophin"/>
    <property type="match status" value="1"/>
</dbReference>
<reference evidence="13" key="1">
    <citation type="submission" date="2019-03" db="EMBL/GenBank/DDBJ databases">
        <title>Genome sequencing and reference-guided assembly of Black Bengal Goat (Capra hircus).</title>
        <authorList>
            <person name="Siddiki A.Z."/>
            <person name="Baten A."/>
            <person name="Billah M."/>
            <person name="Alam M.A.U."/>
            <person name="Shawrob K.S.M."/>
            <person name="Saha S."/>
            <person name="Chowdhury M."/>
            <person name="Rahman A.H."/>
            <person name="Stear M."/>
            <person name="Miah G."/>
            <person name="Das G.B."/>
            <person name="Hossain M.M."/>
            <person name="Kumkum M."/>
            <person name="Islam M.S."/>
            <person name="Mollah A.M."/>
            <person name="Ahsan A."/>
            <person name="Tusar F."/>
            <person name="Khan M.K.I."/>
        </authorList>
    </citation>
    <scope>NUCLEOTIDE SEQUENCE [LARGE SCALE GENOMIC DNA]</scope>
</reference>
<evidence type="ECO:0000259" key="11">
    <source>
        <dbReference type="Pfam" id="PF01091"/>
    </source>
</evidence>
<evidence type="ECO:0000256" key="4">
    <source>
        <dbReference type="ARBA" id="ARBA00022674"/>
    </source>
</evidence>
<dbReference type="GO" id="GO:0008201">
    <property type="term" value="F:heparin binding"/>
    <property type="evidence" value="ECO:0007669"/>
    <property type="project" value="UniProtKB-UniRule"/>
</dbReference>
<protein>
    <recommendedName>
        <fullName evidence="8 9">Pleiotrophin</fullName>
        <shortName evidence="9">PTN</shortName>
    </recommendedName>
</protein>
<comment type="similarity">
    <text evidence="2 9">Belongs to the pleiotrophin family.</text>
</comment>
<keyword evidence="5" id="KW-0732">Signal</keyword>
<organism evidence="13">
    <name type="scientific">Capra hircus</name>
    <name type="common">Goat</name>
    <dbReference type="NCBI Taxonomy" id="9925"/>
    <lineage>
        <taxon>Eukaryota</taxon>
        <taxon>Metazoa</taxon>
        <taxon>Chordata</taxon>
        <taxon>Craniata</taxon>
        <taxon>Vertebrata</taxon>
        <taxon>Euteleostomi</taxon>
        <taxon>Mammalia</taxon>
        <taxon>Eutheria</taxon>
        <taxon>Laurasiatheria</taxon>
        <taxon>Artiodactyla</taxon>
        <taxon>Ruminantia</taxon>
        <taxon>Pecora</taxon>
        <taxon>Bovidae</taxon>
        <taxon>Caprinae</taxon>
        <taxon>Capra</taxon>
    </lineage>
</organism>
<dbReference type="GO" id="GO:0051094">
    <property type="term" value="P:positive regulation of developmental process"/>
    <property type="evidence" value="ECO:0007669"/>
    <property type="project" value="UniProtKB-ARBA"/>
</dbReference>
<feature type="region of interest" description="Disordered" evidence="10">
    <location>
        <begin position="302"/>
        <end position="329"/>
    </location>
</feature>
<evidence type="ECO:0000256" key="9">
    <source>
        <dbReference type="RuleBase" id="RU369117"/>
    </source>
</evidence>
<keyword evidence="3 9" id="KW-0964">Secreted</keyword>
<evidence type="ECO:0000313" key="13">
    <source>
        <dbReference type="Ensembl" id="ENSCHIP00010041192.1"/>
    </source>
</evidence>
<evidence type="ECO:0000256" key="3">
    <source>
        <dbReference type="ARBA" id="ARBA00022525"/>
    </source>
</evidence>
<evidence type="ECO:0000256" key="1">
    <source>
        <dbReference type="ARBA" id="ARBA00004613"/>
    </source>
</evidence>
<dbReference type="InterPro" id="IPR037122">
    <property type="entry name" value="PTN/MK_N_dom_sf"/>
</dbReference>
<feature type="domain" description="Pleiotrophin/Midkine C-terminal" evidence="11">
    <location>
        <begin position="257"/>
        <end position="319"/>
    </location>
</feature>
<evidence type="ECO:0000256" key="10">
    <source>
        <dbReference type="SAM" id="MobiDB-lite"/>
    </source>
</evidence>
<dbReference type="SUPFAM" id="SSF57288">
    <property type="entry name" value="Midkine"/>
    <property type="match status" value="2"/>
</dbReference>
<dbReference type="PROSITE" id="PS00620">
    <property type="entry name" value="PTN_MK_2"/>
    <property type="match status" value="1"/>
</dbReference>
<feature type="compositionally biased region" description="Low complexity" evidence="10">
    <location>
        <begin position="93"/>
        <end position="110"/>
    </location>
</feature>
<keyword evidence="4 9" id="KW-0358">Heparin-binding</keyword>
<evidence type="ECO:0000259" key="12">
    <source>
        <dbReference type="Pfam" id="PF05196"/>
    </source>
</evidence>
<evidence type="ECO:0000256" key="5">
    <source>
        <dbReference type="ARBA" id="ARBA00022729"/>
    </source>
</evidence>
<comment type="function">
    <text evidence="9">Secreted growth factor that mediates its signal through cell-surface proteoglycan and non-proteoglycan receptors. Regulates many processes like cell proliferation, cell survival, cell growth, cell differentiation and cell migration.</text>
</comment>
<dbReference type="Gene3D" id="2.20.60.10">
    <property type="entry name" value="Pleiotrophin/Midkine, N-terminal domain"/>
    <property type="match status" value="1"/>
</dbReference>
<dbReference type="GO" id="GO:0005576">
    <property type="term" value="C:extracellular region"/>
    <property type="evidence" value="ECO:0007669"/>
    <property type="project" value="UniProtKB-SubCell"/>
</dbReference>
<dbReference type="PRINTS" id="PR00269">
    <property type="entry name" value="PTNMIDKINE"/>
</dbReference>
<dbReference type="PANTHER" id="PTHR13850">
    <property type="entry name" value="PLEIOTROPHIN FAMILY MEMBER"/>
    <property type="match status" value="1"/>
</dbReference>
<keyword evidence="9" id="KW-0339">Growth factor</keyword>
<proteinExistence type="inferred from homology"/>